<dbReference type="PANTHER" id="PTHR43806:SF11">
    <property type="entry name" value="CEREVISIN-RELATED"/>
    <property type="match status" value="1"/>
</dbReference>
<evidence type="ECO:0000313" key="9">
    <source>
        <dbReference type="EMBL" id="GGJ79530.1"/>
    </source>
</evidence>
<dbReference type="SUPFAM" id="SSF52743">
    <property type="entry name" value="Subtilisin-like"/>
    <property type="match status" value="1"/>
</dbReference>
<evidence type="ECO:0000256" key="6">
    <source>
        <dbReference type="SAM" id="MobiDB-lite"/>
    </source>
</evidence>
<dbReference type="GO" id="GO:0006508">
    <property type="term" value="P:proteolysis"/>
    <property type="evidence" value="ECO:0007669"/>
    <property type="project" value="UniProtKB-KW"/>
</dbReference>
<dbReference type="Pfam" id="PF00082">
    <property type="entry name" value="Peptidase_S8"/>
    <property type="match status" value="1"/>
</dbReference>
<feature type="region of interest" description="Disordered" evidence="6">
    <location>
        <begin position="458"/>
        <end position="479"/>
    </location>
</feature>
<reference evidence="9" key="1">
    <citation type="journal article" date="2014" name="Int. J. Syst. Evol. Microbiol.">
        <title>Complete genome sequence of Corynebacterium casei LMG S-19264T (=DSM 44701T), isolated from a smear-ripened cheese.</title>
        <authorList>
            <consortium name="US DOE Joint Genome Institute (JGI-PGF)"/>
            <person name="Walter F."/>
            <person name="Albersmeier A."/>
            <person name="Kalinowski J."/>
            <person name="Ruckert C."/>
        </authorList>
    </citation>
    <scope>NUCLEOTIDE SEQUENCE</scope>
    <source>
        <strain evidence="9">JCM 3090</strain>
    </source>
</reference>
<dbReference type="PANTHER" id="PTHR43806">
    <property type="entry name" value="PEPTIDASE S8"/>
    <property type="match status" value="1"/>
</dbReference>
<evidence type="ECO:0000256" key="5">
    <source>
        <dbReference type="PROSITE-ProRule" id="PRU01240"/>
    </source>
</evidence>
<gene>
    <name evidence="9" type="ORF">GCM10010123_06780</name>
</gene>
<dbReference type="Proteomes" id="UP000649739">
    <property type="component" value="Unassembled WGS sequence"/>
</dbReference>
<dbReference type="AlphaFoldDB" id="A0A8J3B7P2"/>
<sequence>MAAVVAIIGAGALTPAPASAAADPAPLRGPAGRIVADRYHVVLKDDTRAAGATARVARAAERAGGDVHQRYERLLHGFTATLAPAALAAVRHDAAVAWVEPVAATAAAARPGPATGGTAAPRTGRGTQSDPPSWGLDRLDQRRLPLDRRYRYGAAGENTDVYVVDSGIRADHADFEGRVDGRYDATRDGRGVNDCHGHGTAVASVIGGQRFGVAKKARLHSVRVLGCAGTGTDAQLLEALDWLAGVPRERAVVSIGLQGYGYTARAAAARLIADGLPIVFSANAVAQDACNDSPGSATGIVVGASDRTDTRAAFSGYGRCVDLFAPGADINTASHASPTAIALGWSGTSLAAAHVTGWVARELSSATLSPPSLKSELLNSATRDAIHGALGTPNRLVYAEPVTGVNPVWTEDFEIESGWQRDPYGTDTATGGQWLRGTAAQTTVNGAVMQPGIAANGSRALVTDPRGGRAEDSDVDGGGTSALSPLIAVPGGGRPALSLSWYLAHAGAADAGDRLRVSVVSATGVVTPLLERAGTTRQIEAAWTDSTLSLHPYGGQRIRLLVEAADGGADNVVEAGVDHLRIVH</sequence>
<keyword evidence="2 5" id="KW-0645">Protease</keyword>
<evidence type="ECO:0000256" key="4">
    <source>
        <dbReference type="ARBA" id="ARBA00022825"/>
    </source>
</evidence>
<keyword evidence="3 5" id="KW-0378">Hydrolase</keyword>
<organism evidence="9 10">
    <name type="scientific">Pilimelia anulata</name>
    <dbReference type="NCBI Taxonomy" id="53371"/>
    <lineage>
        <taxon>Bacteria</taxon>
        <taxon>Bacillati</taxon>
        <taxon>Actinomycetota</taxon>
        <taxon>Actinomycetes</taxon>
        <taxon>Micromonosporales</taxon>
        <taxon>Micromonosporaceae</taxon>
        <taxon>Pilimelia</taxon>
    </lineage>
</organism>
<feature type="compositionally biased region" description="Low complexity" evidence="6">
    <location>
        <begin position="106"/>
        <end position="127"/>
    </location>
</feature>
<evidence type="ECO:0000256" key="3">
    <source>
        <dbReference type="ARBA" id="ARBA00022801"/>
    </source>
</evidence>
<keyword evidence="10" id="KW-1185">Reference proteome</keyword>
<dbReference type="InterPro" id="IPR015500">
    <property type="entry name" value="Peptidase_S8_subtilisin-rel"/>
</dbReference>
<comment type="similarity">
    <text evidence="1 5">Belongs to the peptidase S8 family.</text>
</comment>
<evidence type="ECO:0000256" key="1">
    <source>
        <dbReference type="ARBA" id="ARBA00011073"/>
    </source>
</evidence>
<feature type="active site" description="Charge relay system" evidence="5">
    <location>
        <position position="349"/>
    </location>
</feature>
<dbReference type="CDD" id="cd04077">
    <property type="entry name" value="Peptidases_S8_PCSK9_ProteinaseK_like"/>
    <property type="match status" value="1"/>
</dbReference>
<name>A0A8J3B7P2_9ACTN</name>
<proteinExistence type="inferred from homology"/>
<feature type="region of interest" description="Disordered" evidence="6">
    <location>
        <begin position="106"/>
        <end position="140"/>
    </location>
</feature>
<dbReference type="InterPro" id="IPR037045">
    <property type="entry name" value="S8pro/Inhibitor_I9_sf"/>
</dbReference>
<dbReference type="PRINTS" id="PR00723">
    <property type="entry name" value="SUBTILISIN"/>
</dbReference>
<evidence type="ECO:0000259" key="8">
    <source>
        <dbReference type="Pfam" id="PF00082"/>
    </source>
</evidence>
<feature type="signal peptide" evidence="7">
    <location>
        <begin position="1"/>
        <end position="20"/>
    </location>
</feature>
<feature type="active site" description="Charge relay system" evidence="5">
    <location>
        <position position="165"/>
    </location>
</feature>
<evidence type="ECO:0000256" key="7">
    <source>
        <dbReference type="SAM" id="SignalP"/>
    </source>
</evidence>
<dbReference type="InterPro" id="IPR036852">
    <property type="entry name" value="Peptidase_S8/S53_dom_sf"/>
</dbReference>
<dbReference type="Gene3D" id="3.40.50.200">
    <property type="entry name" value="Peptidase S8/S53 domain"/>
    <property type="match status" value="1"/>
</dbReference>
<dbReference type="InterPro" id="IPR022398">
    <property type="entry name" value="Peptidase_S8_His-AS"/>
</dbReference>
<dbReference type="InterPro" id="IPR000209">
    <property type="entry name" value="Peptidase_S8/S53_dom"/>
</dbReference>
<dbReference type="EMBL" id="BMQB01000001">
    <property type="protein sequence ID" value="GGJ79530.1"/>
    <property type="molecule type" value="Genomic_DNA"/>
</dbReference>
<dbReference type="InterPro" id="IPR050131">
    <property type="entry name" value="Peptidase_S8_subtilisin-like"/>
</dbReference>
<feature type="active site" description="Charge relay system" evidence="5">
    <location>
        <position position="198"/>
    </location>
</feature>
<comment type="caution">
    <text evidence="9">The sequence shown here is derived from an EMBL/GenBank/DDBJ whole genome shotgun (WGS) entry which is preliminary data.</text>
</comment>
<keyword evidence="4 5" id="KW-0720">Serine protease</keyword>
<keyword evidence="7" id="KW-0732">Signal</keyword>
<dbReference type="Gene3D" id="3.30.70.80">
    <property type="entry name" value="Peptidase S8 propeptide/proteinase inhibitor I9"/>
    <property type="match status" value="1"/>
</dbReference>
<feature type="domain" description="Peptidase S8/S53" evidence="8">
    <location>
        <begin position="157"/>
        <end position="384"/>
    </location>
</feature>
<dbReference type="InterPro" id="IPR034193">
    <property type="entry name" value="PCSK9_ProteinaseK-like"/>
</dbReference>
<dbReference type="GO" id="GO:0005615">
    <property type="term" value="C:extracellular space"/>
    <property type="evidence" value="ECO:0007669"/>
    <property type="project" value="TreeGrafter"/>
</dbReference>
<evidence type="ECO:0000256" key="2">
    <source>
        <dbReference type="ARBA" id="ARBA00022670"/>
    </source>
</evidence>
<evidence type="ECO:0000313" key="10">
    <source>
        <dbReference type="Proteomes" id="UP000649739"/>
    </source>
</evidence>
<reference evidence="9" key="2">
    <citation type="submission" date="2020-09" db="EMBL/GenBank/DDBJ databases">
        <authorList>
            <person name="Sun Q."/>
            <person name="Ohkuma M."/>
        </authorList>
    </citation>
    <scope>NUCLEOTIDE SEQUENCE</scope>
    <source>
        <strain evidence="9">JCM 3090</strain>
    </source>
</reference>
<dbReference type="PROSITE" id="PS00136">
    <property type="entry name" value="SUBTILASE_ASP"/>
    <property type="match status" value="1"/>
</dbReference>
<dbReference type="FunFam" id="3.40.50.200:FF:000016">
    <property type="entry name" value="Proprotein convertase subtilisin/kexin type 9"/>
    <property type="match status" value="1"/>
</dbReference>
<dbReference type="SUPFAM" id="SSF54897">
    <property type="entry name" value="Protease propeptides/inhibitors"/>
    <property type="match status" value="1"/>
</dbReference>
<dbReference type="PROSITE" id="PS00137">
    <property type="entry name" value="SUBTILASE_HIS"/>
    <property type="match status" value="1"/>
</dbReference>
<feature type="chain" id="PRO_5035213175" description="Peptidase S8/S53 domain-containing protein" evidence="7">
    <location>
        <begin position="21"/>
        <end position="584"/>
    </location>
</feature>
<dbReference type="PROSITE" id="PS51892">
    <property type="entry name" value="SUBTILASE"/>
    <property type="match status" value="1"/>
</dbReference>
<dbReference type="InterPro" id="IPR023827">
    <property type="entry name" value="Peptidase_S8_Asp-AS"/>
</dbReference>
<dbReference type="GO" id="GO:0004252">
    <property type="term" value="F:serine-type endopeptidase activity"/>
    <property type="evidence" value="ECO:0007669"/>
    <property type="project" value="UniProtKB-UniRule"/>
</dbReference>
<accession>A0A8J3B7P2</accession>
<protein>
    <recommendedName>
        <fullName evidence="8">Peptidase S8/S53 domain-containing protein</fullName>
    </recommendedName>
</protein>